<reference evidence="3" key="1">
    <citation type="submission" date="2017-04" db="EMBL/GenBank/DDBJ databases">
        <authorList>
            <person name="Varghese N."/>
            <person name="Submissions S."/>
        </authorList>
    </citation>
    <scope>NUCLEOTIDE SEQUENCE [LARGE SCALE GENOMIC DNA]</scope>
    <source>
        <strain evidence="3">USBA 82</strain>
    </source>
</reference>
<gene>
    <name evidence="2" type="ORF">SAMN06275492_10551</name>
</gene>
<dbReference type="STRING" id="561720.SAMN06275492_10551"/>
<dbReference type="Pfam" id="PF05130">
    <property type="entry name" value="FlgN"/>
    <property type="match status" value="1"/>
</dbReference>
<dbReference type="OrthoDB" id="5005at2"/>
<organism evidence="2 3">
    <name type="scientific">Dethiosulfovibrio salsuginis</name>
    <dbReference type="NCBI Taxonomy" id="561720"/>
    <lineage>
        <taxon>Bacteria</taxon>
        <taxon>Thermotogati</taxon>
        <taxon>Synergistota</taxon>
        <taxon>Synergistia</taxon>
        <taxon>Synergistales</taxon>
        <taxon>Dethiosulfovibrionaceae</taxon>
        <taxon>Dethiosulfovibrio</taxon>
    </lineage>
</organism>
<keyword evidence="3" id="KW-1185">Reference proteome</keyword>
<dbReference type="Gene3D" id="1.20.58.300">
    <property type="entry name" value="FlgN-like"/>
    <property type="match status" value="1"/>
</dbReference>
<dbReference type="InterPro" id="IPR007809">
    <property type="entry name" value="FlgN-like"/>
</dbReference>
<dbReference type="RefSeq" id="WP_085543950.1">
    <property type="nucleotide sequence ID" value="NZ_FXBB01000005.1"/>
</dbReference>
<dbReference type="Proteomes" id="UP000193355">
    <property type="component" value="Unassembled WGS sequence"/>
</dbReference>
<dbReference type="InterPro" id="IPR036679">
    <property type="entry name" value="FlgN-like_sf"/>
</dbReference>
<name>A0A1X7IUG2_9BACT</name>
<proteinExistence type="predicted"/>
<dbReference type="AlphaFoldDB" id="A0A1X7IUG2"/>
<accession>A0A1X7IUG2</accession>
<dbReference type="EMBL" id="FXBB01000005">
    <property type="protein sequence ID" value="SMG18698.1"/>
    <property type="molecule type" value="Genomic_DNA"/>
</dbReference>
<sequence>MWQAQLIQHLSSQTKAIEAVLDVVKRQREALKEGRLELLTDLMQELDRAQRQASVEDSLRSALVTKIASEQGCDPTLDSLVAVSGPKRDELLSAGKALRKTVTKAQSEIQILGTLVEESKALNEMMINEWRRLGSTSSEVSGLDLKG</sequence>
<dbReference type="GO" id="GO:0044780">
    <property type="term" value="P:bacterial-type flagellum assembly"/>
    <property type="evidence" value="ECO:0007669"/>
    <property type="project" value="InterPro"/>
</dbReference>
<evidence type="ECO:0000313" key="2">
    <source>
        <dbReference type="EMBL" id="SMG18698.1"/>
    </source>
</evidence>
<protein>
    <submittedName>
        <fullName evidence="2">FlgN protein</fullName>
    </submittedName>
</protein>
<keyword evidence="1" id="KW-1005">Bacterial flagellum biogenesis</keyword>
<dbReference type="SUPFAM" id="SSF140566">
    <property type="entry name" value="FlgN-like"/>
    <property type="match status" value="1"/>
</dbReference>
<evidence type="ECO:0000256" key="1">
    <source>
        <dbReference type="ARBA" id="ARBA00022795"/>
    </source>
</evidence>
<evidence type="ECO:0000313" key="3">
    <source>
        <dbReference type="Proteomes" id="UP000193355"/>
    </source>
</evidence>